<keyword evidence="1" id="KW-0472">Membrane</keyword>
<accession>A0AAU6WMA0</accession>
<keyword evidence="3" id="KW-1185">Reference proteome</keyword>
<dbReference type="PROSITE" id="PS51257">
    <property type="entry name" value="PROKAR_LIPOPROTEIN"/>
    <property type="match status" value="1"/>
</dbReference>
<gene>
    <name evidence="2" type="ORF">AAFP95_18790</name>
</gene>
<dbReference type="AlphaFoldDB" id="A0AAU6WMA0"/>
<sequence>MAPVPTRFMALVLQLSLAVTVTPVFTVLVSCMFLKIAGGFPQVVQLLMSPETKAVLGAVTIVDLYYFIGFRYFL</sequence>
<reference evidence="2 3" key="1">
    <citation type="submission" date="2024-04" db="EMBL/GenBank/DDBJ databases">
        <title>Genome sequencing and assembly of rice foliar adapted Chryseobacterium endophyticum OsEnb-ALM-A6.</title>
        <authorList>
            <person name="Kumar S."/>
            <person name="Javed M."/>
            <person name="Chouhan V."/>
            <person name="Charishma K."/>
            <person name="Patel A."/>
            <person name="Kumar M."/>
            <person name="Sahu K.P."/>
            <person name="Kumar A."/>
        </authorList>
    </citation>
    <scope>NUCLEOTIDE SEQUENCE [LARGE SCALE GENOMIC DNA]</scope>
    <source>
        <strain evidence="2 3">OsEnb-ALM-A6</strain>
    </source>
</reference>
<dbReference type="EMBL" id="CP154834">
    <property type="protein sequence ID" value="XAO73741.1"/>
    <property type="molecule type" value="Genomic_DNA"/>
</dbReference>
<evidence type="ECO:0000313" key="3">
    <source>
        <dbReference type="Proteomes" id="UP001463665"/>
    </source>
</evidence>
<proteinExistence type="predicted"/>
<feature type="transmembrane region" description="Helical" evidence="1">
    <location>
        <begin position="54"/>
        <end position="73"/>
    </location>
</feature>
<name>A0AAU6WMA0_9FLAO</name>
<feature type="transmembrane region" description="Helical" evidence="1">
    <location>
        <begin position="12"/>
        <end position="34"/>
    </location>
</feature>
<dbReference type="RefSeq" id="WP_345766142.1">
    <property type="nucleotide sequence ID" value="NZ_CP154834.1"/>
</dbReference>
<dbReference type="Proteomes" id="UP001463665">
    <property type="component" value="Chromosome"/>
</dbReference>
<evidence type="ECO:0000256" key="1">
    <source>
        <dbReference type="SAM" id="Phobius"/>
    </source>
</evidence>
<evidence type="ECO:0000313" key="2">
    <source>
        <dbReference type="EMBL" id="XAO73741.1"/>
    </source>
</evidence>
<keyword evidence="1" id="KW-1133">Transmembrane helix</keyword>
<keyword evidence="1" id="KW-0812">Transmembrane</keyword>
<protein>
    <submittedName>
        <fullName evidence="2">Uncharacterized protein</fullName>
    </submittedName>
</protein>
<organism evidence="2 3">
    <name type="scientific">Chryseobacterium endophyticum</name>
    <dbReference type="NCBI Taxonomy" id="1854762"/>
    <lineage>
        <taxon>Bacteria</taxon>
        <taxon>Pseudomonadati</taxon>
        <taxon>Bacteroidota</taxon>
        <taxon>Flavobacteriia</taxon>
        <taxon>Flavobacteriales</taxon>
        <taxon>Weeksellaceae</taxon>
        <taxon>Chryseobacterium group</taxon>
        <taxon>Chryseobacterium</taxon>
    </lineage>
</organism>